<dbReference type="InterPro" id="IPR050268">
    <property type="entry name" value="NADH-dep_flavin_reductase"/>
</dbReference>
<accession>A0ABY6Q6Y1</accession>
<comment type="similarity">
    <text evidence="1">Belongs to the non-flavoprotein flavin reductase family.</text>
</comment>
<gene>
    <name evidence="4" type="ORF">E0F26_10000</name>
</gene>
<organism evidence="4 5">
    <name type="scientific">Candidatus Paraluminiphilus aquimaris</name>
    <dbReference type="NCBI Taxonomy" id="2518994"/>
    <lineage>
        <taxon>Bacteria</taxon>
        <taxon>Pseudomonadati</taxon>
        <taxon>Pseudomonadota</taxon>
        <taxon>Gammaproteobacteria</taxon>
        <taxon>Cellvibrionales</taxon>
        <taxon>Halieaceae</taxon>
        <taxon>Candidatus Paraluminiphilus</taxon>
    </lineage>
</organism>
<dbReference type="PANTHER" id="PTHR30466">
    <property type="entry name" value="FLAVIN REDUCTASE"/>
    <property type="match status" value="1"/>
</dbReference>
<evidence type="ECO:0000259" key="3">
    <source>
        <dbReference type="SMART" id="SM00903"/>
    </source>
</evidence>
<evidence type="ECO:0000313" key="4">
    <source>
        <dbReference type="EMBL" id="UZP75049.1"/>
    </source>
</evidence>
<dbReference type="Pfam" id="PF01613">
    <property type="entry name" value="Flavin_Reduct"/>
    <property type="match status" value="1"/>
</dbReference>
<dbReference type="PANTHER" id="PTHR30466:SF11">
    <property type="entry name" value="FLAVIN-DEPENDENT MONOOXYGENASE, REDUCTASE SUBUNIT HSAB"/>
    <property type="match status" value="1"/>
</dbReference>
<dbReference type="InterPro" id="IPR012349">
    <property type="entry name" value="Split_barrel_FMN-bd"/>
</dbReference>
<dbReference type="SUPFAM" id="SSF50475">
    <property type="entry name" value="FMN-binding split barrel"/>
    <property type="match status" value="1"/>
</dbReference>
<name>A0ABY6Q6Y1_9GAMM</name>
<dbReference type="Proteomes" id="UP001317963">
    <property type="component" value="Chromosome"/>
</dbReference>
<keyword evidence="5" id="KW-1185">Reference proteome</keyword>
<evidence type="ECO:0000313" key="5">
    <source>
        <dbReference type="Proteomes" id="UP001317963"/>
    </source>
</evidence>
<evidence type="ECO:0000256" key="2">
    <source>
        <dbReference type="ARBA" id="ARBA00023002"/>
    </source>
</evidence>
<dbReference type="RefSeq" id="WP_279241516.1">
    <property type="nucleotide sequence ID" value="NZ_CP036501.1"/>
</dbReference>
<keyword evidence="2" id="KW-0560">Oxidoreductase</keyword>
<reference evidence="4 5" key="1">
    <citation type="submission" date="2019-02" db="EMBL/GenBank/DDBJ databases">
        <title>Halieaceae_genomes.</title>
        <authorList>
            <person name="Li S.-H."/>
        </authorList>
    </citation>
    <scope>NUCLEOTIDE SEQUENCE [LARGE SCALE GENOMIC DNA]</scope>
    <source>
        <strain evidence="4 5">JH123</strain>
    </source>
</reference>
<proteinExistence type="inferred from homology"/>
<dbReference type="InterPro" id="IPR002563">
    <property type="entry name" value="Flavin_Rdtase-like_dom"/>
</dbReference>
<dbReference type="SMART" id="SM00903">
    <property type="entry name" value="Flavin_Reduct"/>
    <property type="match status" value="1"/>
</dbReference>
<sequence>MDTRELRNTLGQFATGVCVLTTESSKGPIGMTVNSFAAVSLEPALVLWSIQNNSDCFEEFTQCERYGISVLQQSQEVISNRYARSMDHQVESSDLTHDANGTPLIKDALATFSCRAQAIHEGGDHHIIVGEVEAFTTVDGEPLLFFGGGYTRLS</sequence>
<feature type="domain" description="Flavin reductase like" evidence="3">
    <location>
        <begin position="10"/>
        <end position="152"/>
    </location>
</feature>
<dbReference type="Gene3D" id="2.30.110.10">
    <property type="entry name" value="Electron Transport, Fmn-binding Protein, Chain A"/>
    <property type="match status" value="1"/>
</dbReference>
<evidence type="ECO:0000256" key="1">
    <source>
        <dbReference type="ARBA" id="ARBA00008898"/>
    </source>
</evidence>
<protein>
    <submittedName>
        <fullName evidence="4">Flavin reductase</fullName>
    </submittedName>
</protein>
<dbReference type="EMBL" id="CP036501">
    <property type="protein sequence ID" value="UZP75049.1"/>
    <property type="molecule type" value="Genomic_DNA"/>
</dbReference>